<organism evidence="2">
    <name type="scientific">freshwater metagenome</name>
    <dbReference type="NCBI Taxonomy" id="449393"/>
    <lineage>
        <taxon>unclassified sequences</taxon>
        <taxon>metagenomes</taxon>
        <taxon>ecological metagenomes</taxon>
    </lineage>
</organism>
<dbReference type="AlphaFoldDB" id="A0A6J7KS44"/>
<proteinExistence type="predicted"/>
<evidence type="ECO:0000256" key="1">
    <source>
        <dbReference type="SAM" id="MobiDB-lite"/>
    </source>
</evidence>
<evidence type="ECO:0000313" key="2">
    <source>
        <dbReference type="EMBL" id="CAB4957222.1"/>
    </source>
</evidence>
<feature type="region of interest" description="Disordered" evidence="1">
    <location>
        <begin position="1"/>
        <end position="39"/>
    </location>
</feature>
<protein>
    <submittedName>
        <fullName evidence="2">Unannotated protein</fullName>
    </submittedName>
</protein>
<feature type="compositionally biased region" description="Basic residues" evidence="1">
    <location>
        <begin position="15"/>
        <end position="30"/>
    </location>
</feature>
<feature type="region of interest" description="Disordered" evidence="1">
    <location>
        <begin position="56"/>
        <end position="82"/>
    </location>
</feature>
<dbReference type="EMBL" id="CAFBNC010000182">
    <property type="protein sequence ID" value="CAB4957222.1"/>
    <property type="molecule type" value="Genomic_DNA"/>
</dbReference>
<accession>A0A6J7KS44</accession>
<sequence>MRSRRPRAVPDGMRHAGHRNAHWRQRRRSMPVRPASGTRHRPWRLIVPEPLVRAGVGSRRARRPRQCRHWPPGPNHGSAVRPDRRWPDCAGLLAVVWPRRSTASRAPRSSAPHRARNRLAGWPVAIVGRPTRIVWPVVVRRTCSEPSDVWAAVGATPVCWQIGSYRTRVPQPQEMSYGIQIGECRRSSGAGP</sequence>
<name>A0A6J7KS44_9ZZZZ</name>
<gene>
    <name evidence="2" type="ORF">UFOPK3733_02234</name>
</gene>
<feature type="compositionally biased region" description="Basic residues" evidence="1">
    <location>
        <begin position="59"/>
        <end position="68"/>
    </location>
</feature>
<reference evidence="2" key="1">
    <citation type="submission" date="2020-05" db="EMBL/GenBank/DDBJ databases">
        <authorList>
            <person name="Chiriac C."/>
            <person name="Salcher M."/>
            <person name="Ghai R."/>
            <person name="Kavagutti S V."/>
        </authorList>
    </citation>
    <scope>NUCLEOTIDE SEQUENCE</scope>
</reference>